<dbReference type="SUPFAM" id="SSF54928">
    <property type="entry name" value="RNA-binding domain, RBD"/>
    <property type="match status" value="1"/>
</dbReference>
<dbReference type="InterPro" id="IPR025715">
    <property type="entry name" value="FoP_C"/>
</dbReference>
<evidence type="ECO:0000259" key="4">
    <source>
        <dbReference type="PROSITE" id="PS50102"/>
    </source>
</evidence>
<dbReference type="InterPro" id="IPR051229">
    <property type="entry name" value="ALYREF_mRNA_export"/>
</dbReference>
<protein>
    <submittedName>
        <fullName evidence="5">RNA-binding domain-containing protein</fullName>
    </submittedName>
</protein>
<dbReference type="GO" id="GO:0005634">
    <property type="term" value="C:nucleus"/>
    <property type="evidence" value="ECO:0007669"/>
    <property type="project" value="TreeGrafter"/>
</dbReference>
<dbReference type="EMBL" id="KQ965403">
    <property type="protein sequence ID" value="KXN64584.1"/>
    <property type="molecule type" value="Genomic_DNA"/>
</dbReference>
<dbReference type="PANTHER" id="PTHR19965">
    <property type="entry name" value="RNA AND EXPORT FACTOR BINDING PROTEIN"/>
    <property type="match status" value="1"/>
</dbReference>
<proteinExistence type="predicted"/>
<dbReference type="InterPro" id="IPR012677">
    <property type="entry name" value="Nucleotide-bd_a/b_plait_sf"/>
</dbReference>
<dbReference type="GO" id="GO:0003729">
    <property type="term" value="F:mRNA binding"/>
    <property type="evidence" value="ECO:0007669"/>
    <property type="project" value="TreeGrafter"/>
</dbReference>
<dbReference type="PANTHER" id="PTHR19965:SF35">
    <property type="entry name" value="RNA ANNEALING PROTEIN YRA1"/>
    <property type="match status" value="1"/>
</dbReference>
<keyword evidence="1 2" id="KW-0694">RNA-binding</keyword>
<dbReference type="Pfam" id="PF00076">
    <property type="entry name" value="RRM_1"/>
    <property type="match status" value="1"/>
</dbReference>
<dbReference type="OrthoDB" id="1049195at2759"/>
<dbReference type="GO" id="GO:0006406">
    <property type="term" value="P:mRNA export from nucleus"/>
    <property type="evidence" value="ECO:0007669"/>
    <property type="project" value="TreeGrafter"/>
</dbReference>
<evidence type="ECO:0000256" key="2">
    <source>
        <dbReference type="PROSITE-ProRule" id="PRU00176"/>
    </source>
</evidence>
<dbReference type="Proteomes" id="UP000070444">
    <property type="component" value="Unassembled WGS sequence"/>
</dbReference>
<evidence type="ECO:0000313" key="5">
    <source>
        <dbReference type="EMBL" id="KXN64584.1"/>
    </source>
</evidence>
<reference evidence="5 6" key="1">
    <citation type="journal article" date="2015" name="Genome Biol. Evol.">
        <title>Phylogenomic analyses indicate that early fungi evolved digesting cell walls of algal ancestors of land plants.</title>
        <authorList>
            <person name="Chang Y."/>
            <person name="Wang S."/>
            <person name="Sekimoto S."/>
            <person name="Aerts A.L."/>
            <person name="Choi C."/>
            <person name="Clum A."/>
            <person name="LaButti K.M."/>
            <person name="Lindquist E.A."/>
            <person name="Yee Ngan C."/>
            <person name="Ohm R.A."/>
            <person name="Salamov A.A."/>
            <person name="Grigoriev I.V."/>
            <person name="Spatafora J.W."/>
            <person name="Berbee M.L."/>
        </authorList>
    </citation>
    <scope>NUCLEOTIDE SEQUENCE [LARGE SCALE GENOMIC DNA]</scope>
    <source>
        <strain evidence="5 6">NRRL 28638</strain>
    </source>
</reference>
<organism evidence="5 6">
    <name type="scientific">Conidiobolus coronatus (strain ATCC 28846 / CBS 209.66 / NRRL 28638)</name>
    <name type="common">Delacroixia coronata</name>
    <dbReference type="NCBI Taxonomy" id="796925"/>
    <lineage>
        <taxon>Eukaryota</taxon>
        <taxon>Fungi</taxon>
        <taxon>Fungi incertae sedis</taxon>
        <taxon>Zoopagomycota</taxon>
        <taxon>Entomophthoromycotina</taxon>
        <taxon>Entomophthoromycetes</taxon>
        <taxon>Entomophthorales</taxon>
        <taxon>Ancylistaceae</taxon>
        <taxon>Conidiobolus</taxon>
    </lineage>
</organism>
<dbReference type="PROSITE" id="PS50102">
    <property type="entry name" value="RRM"/>
    <property type="match status" value="1"/>
</dbReference>
<name>A0A137NPC4_CONC2</name>
<feature type="compositionally biased region" description="Low complexity" evidence="3">
    <location>
        <begin position="37"/>
        <end position="63"/>
    </location>
</feature>
<evidence type="ECO:0000313" key="6">
    <source>
        <dbReference type="Proteomes" id="UP000070444"/>
    </source>
</evidence>
<feature type="domain" description="RRM" evidence="4">
    <location>
        <begin position="51"/>
        <end position="128"/>
    </location>
</feature>
<dbReference type="AlphaFoldDB" id="A0A137NPC4"/>
<accession>A0A137NPC4</accession>
<evidence type="ECO:0000256" key="3">
    <source>
        <dbReference type="SAM" id="MobiDB-lite"/>
    </source>
</evidence>
<feature type="region of interest" description="Disordered" evidence="3">
    <location>
        <begin position="129"/>
        <end position="199"/>
    </location>
</feature>
<dbReference type="Gene3D" id="3.30.70.330">
    <property type="match status" value="1"/>
</dbReference>
<gene>
    <name evidence="5" type="ORF">CONCODRAFT_74735</name>
</gene>
<evidence type="ECO:0000256" key="1">
    <source>
        <dbReference type="ARBA" id="ARBA00022884"/>
    </source>
</evidence>
<dbReference type="OMA" id="MADYWES"/>
<keyword evidence="6" id="KW-1185">Reference proteome</keyword>
<dbReference type="InterPro" id="IPR035979">
    <property type="entry name" value="RBD_domain_sf"/>
</dbReference>
<dbReference type="Pfam" id="PF13865">
    <property type="entry name" value="FoP_duplication"/>
    <property type="match status" value="1"/>
</dbReference>
<dbReference type="InterPro" id="IPR000504">
    <property type="entry name" value="RRM_dom"/>
</dbReference>
<feature type="region of interest" description="Disordered" evidence="3">
    <location>
        <begin position="1"/>
        <end position="63"/>
    </location>
</feature>
<sequence>MDKSSSSGNKRNLRPKRNNPIQRPRANQAPRRDLQTRGARSGPSSGAESSSKINISNLNNNVTSNDLRDIFSKVGPIRSAHINFRENGTSAGTGSVIFKLSGDALTAFKRYHNVKLDGRPMRIEVAFIPAEQSEAPQASTQQNSRPPRRNGPPNRRGGPRGGNSRRGGRPAPKTADQLDKELQGYMNTGGDDTAMIVED</sequence>
<dbReference type="SMART" id="SM00360">
    <property type="entry name" value="RRM"/>
    <property type="match status" value="1"/>
</dbReference>
<dbReference type="STRING" id="796925.A0A137NPC4"/>